<feature type="domain" description="RanBD1" evidence="22">
    <location>
        <begin position="413"/>
        <end position="542"/>
    </location>
</feature>
<dbReference type="FunFam" id="4.10.1060.10:FF:000001">
    <property type="entry name" value="Nuclear pore complex protein Nup153"/>
    <property type="match status" value="1"/>
</dbReference>
<evidence type="ECO:0000259" key="23">
    <source>
        <dbReference type="PROSITE" id="PS50199"/>
    </source>
</evidence>
<comment type="subcellular location">
    <subcellularLocation>
        <location evidence="2">Nucleus membrane</location>
    </subcellularLocation>
    <subcellularLocation>
        <location evidence="3">Nucleus</location>
        <location evidence="3">Nuclear pore complex</location>
    </subcellularLocation>
</comment>
<accession>A0AAU9XJP6</accession>
<comment type="caution">
    <text evidence="24">The sequence shown here is derived from an EMBL/GenBank/DDBJ whole genome shotgun (WGS) entry which is preliminary data.</text>
</comment>
<feature type="region of interest" description="Disordered" evidence="21">
    <location>
        <begin position="377"/>
        <end position="414"/>
    </location>
</feature>
<proteinExistence type="inferred from homology"/>
<feature type="domain" description="RanBP2-type" evidence="23">
    <location>
        <begin position="835"/>
        <end position="864"/>
    </location>
</feature>
<dbReference type="InterPro" id="IPR045255">
    <property type="entry name" value="RanBP1-like"/>
</dbReference>
<evidence type="ECO:0000256" key="14">
    <source>
        <dbReference type="ARBA" id="ARBA00023136"/>
    </source>
</evidence>
<feature type="compositionally biased region" description="Basic and acidic residues" evidence="21">
    <location>
        <begin position="561"/>
        <end position="573"/>
    </location>
</feature>
<evidence type="ECO:0000256" key="2">
    <source>
        <dbReference type="ARBA" id="ARBA00004126"/>
    </source>
</evidence>
<keyword evidence="25" id="KW-1185">Reference proteome</keyword>
<feature type="domain" description="RanBP2-type" evidence="23">
    <location>
        <begin position="1608"/>
        <end position="1637"/>
    </location>
</feature>
<dbReference type="PROSITE" id="PS50199">
    <property type="entry name" value="ZF_RANBP2_2"/>
    <property type="match status" value="6"/>
</dbReference>
<gene>
    <name evidence="24" type="ORF">PMEA_00024434</name>
</gene>
<dbReference type="SUPFAM" id="SSF90209">
    <property type="entry name" value="Ran binding protein zinc finger-like"/>
    <property type="match status" value="5"/>
</dbReference>
<feature type="region of interest" description="Disordered" evidence="21">
    <location>
        <begin position="544"/>
        <end position="605"/>
    </location>
</feature>
<reference evidence="24 25" key="1">
    <citation type="submission" date="2022-05" db="EMBL/GenBank/DDBJ databases">
        <authorList>
            <consortium name="Genoscope - CEA"/>
            <person name="William W."/>
        </authorList>
    </citation>
    <scope>NUCLEOTIDE SEQUENCE [LARGE SCALE GENOMIC DNA]</scope>
</reference>
<keyword evidence="14" id="KW-0472">Membrane</keyword>
<evidence type="ECO:0000256" key="13">
    <source>
        <dbReference type="ARBA" id="ARBA00023132"/>
    </source>
</evidence>
<protein>
    <recommendedName>
        <fullName evidence="17">Nuclear pore complex protein Nup153</fullName>
    </recommendedName>
    <alternativeName>
        <fullName evidence="19">153 kDa nucleoporin</fullName>
    </alternativeName>
    <alternativeName>
        <fullName evidence="18">Nucleoporin Nup153</fullName>
    </alternativeName>
</protein>
<keyword evidence="5" id="KW-0479">Metal-binding</keyword>
<evidence type="ECO:0000256" key="15">
    <source>
        <dbReference type="ARBA" id="ARBA00023242"/>
    </source>
</evidence>
<dbReference type="GO" id="GO:0005643">
    <property type="term" value="C:nuclear pore"/>
    <property type="evidence" value="ECO:0007669"/>
    <property type="project" value="UniProtKB-SubCell"/>
</dbReference>
<feature type="region of interest" description="Disordered" evidence="21">
    <location>
        <begin position="928"/>
        <end position="1003"/>
    </location>
</feature>
<keyword evidence="15" id="KW-0539">Nucleus</keyword>
<evidence type="ECO:0000256" key="12">
    <source>
        <dbReference type="ARBA" id="ARBA00023125"/>
    </source>
</evidence>
<keyword evidence="9" id="KW-0862">Zinc</keyword>
<feature type="region of interest" description="Disordered" evidence="21">
    <location>
        <begin position="1453"/>
        <end position="1473"/>
    </location>
</feature>
<keyword evidence="6" id="KW-0677">Repeat</keyword>
<feature type="compositionally biased region" description="Basic and acidic residues" evidence="21">
    <location>
        <begin position="1067"/>
        <end position="1081"/>
    </location>
</feature>
<dbReference type="Pfam" id="PF00641">
    <property type="entry name" value="Zn_ribbon_RanBP"/>
    <property type="match status" value="6"/>
</dbReference>
<evidence type="ECO:0000256" key="18">
    <source>
        <dbReference type="ARBA" id="ARBA00078197"/>
    </source>
</evidence>
<feature type="domain" description="RanBD1" evidence="22">
    <location>
        <begin position="672"/>
        <end position="809"/>
    </location>
</feature>
<keyword evidence="8" id="KW-0509">mRNA transport</keyword>
<feature type="region of interest" description="Disordered" evidence="21">
    <location>
        <begin position="1051"/>
        <end position="1085"/>
    </location>
</feature>
<dbReference type="GO" id="GO:0003677">
    <property type="term" value="F:DNA binding"/>
    <property type="evidence" value="ECO:0007669"/>
    <property type="project" value="UniProtKB-KW"/>
</dbReference>
<feature type="compositionally biased region" description="Polar residues" evidence="21">
    <location>
        <begin position="956"/>
        <end position="971"/>
    </location>
</feature>
<dbReference type="FunFam" id="2.30.29.30:FF:000018">
    <property type="entry name" value="E3 SUMO-protein ligase RanBP2"/>
    <property type="match status" value="4"/>
</dbReference>
<evidence type="ECO:0000256" key="8">
    <source>
        <dbReference type="ARBA" id="ARBA00022816"/>
    </source>
</evidence>
<feature type="compositionally biased region" description="Polar residues" evidence="21">
    <location>
        <begin position="1453"/>
        <end position="1464"/>
    </location>
</feature>
<feature type="domain" description="RanBP2-type" evidence="23">
    <location>
        <begin position="1488"/>
        <end position="1517"/>
    </location>
</feature>
<keyword evidence="13" id="KW-0906">Nuclear pore complex</keyword>
<evidence type="ECO:0000256" key="19">
    <source>
        <dbReference type="ARBA" id="ARBA00079437"/>
    </source>
</evidence>
<evidence type="ECO:0000259" key="22">
    <source>
        <dbReference type="PROSITE" id="PS50196"/>
    </source>
</evidence>
<dbReference type="GO" id="GO:0031965">
    <property type="term" value="C:nuclear membrane"/>
    <property type="evidence" value="ECO:0007669"/>
    <property type="project" value="UniProtKB-SubCell"/>
</dbReference>
<evidence type="ECO:0000256" key="4">
    <source>
        <dbReference type="ARBA" id="ARBA00022448"/>
    </source>
</evidence>
<evidence type="ECO:0000313" key="25">
    <source>
        <dbReference type="Proteomes" id="UP001159428"/>
    </source>
</evidence>
<feature type="region of interest" description="Disordered" evidence="21">
    <location>
        <begin position="333"/>
        <end position="364"/>
    </location>
</feature>
<feature type="domain" description="RanBD1" evidence="22">
    <location>
        <begin position="1081"/>
        <end position="1218"/>
    </location>
</feature>
<feature type="region of interest" description="Disordered" evidence="21">
    <location>
        <begin position="262"/>
        <end position="290"/>
    </location>
</feature>
<keyword evidence="10" id="KW-0653">Protein transport</keyword>
<dbReference type="PROSITE" id="PS01358">
    <property type="entry name" value="ZF_RANBP2_1"/>
    <property type="match status" value="6"/>
</dbReference>
<organism evidence="24 25">
    <name type="scientific">Pocillopora meandrina</name>
    <dbReference type="NCBI Taxonomy" id="46732"/>
    <lineage>
        <taxon>Eukaryota</taxon>
        <taxon>Metazoa</taxon>
        <taxon>Cnidaria</taxon>
        <taxon>Anthozoa</taxon>
        <taxon>Hexacorallia</taxon>
        <taxon>Scleractinia</taxon>
        <taxon>Astrocoeniina</taxon>
        <taxon>Pocilloporidae</taxon>
        <taxon>Pocillopora</taxon>
    </lineage>
</organism>
<dbReference type="InterPro" id="IPR011993">
    <property type="entry name" value="PH-like_dom_sf"/>
</dbReference>
<dbReference type="PROSITE" id="PS50196">
    <property type="entry name" value="RANBD1"/>
    <property type="match status" value="4"/>
</dbReference>
<evidence type="ECO:0000256" key="21">
    <source>
        <dbReference type="SAM" id="MobiDB-lite"/>
    </source>
</evidence>
<dbReference type="Gene3D" id="2.30.29.30">
    <property type="entry name" value="Pleckstrin-homology domain (PH domain)/Phosphotyrosine-binding domain (PTB)"/>
    <property type="match status" value="4"/>
</dbReference>
<dbReference type="GO" id="GO:0015031">
    <property type="term" value="P:protein transport"/>
    <property type="evidence" value="ECO:0007669"/>
    <property type="project" value="UniProtKB-KW"/>
</dbReference>
<keyword evidence="12" id="KW-0238">DNA-binding</keyword>
<feature type="region of interest" description="Disordered" evidence="21">
    <location>
        <begin position="655"/>
        <end position="677"/>
    </location>
</feature>
<evidence type="ECO:0000256" key="20">
    <source>
        <dbReference type="PROSITE-ProRule" id="PRU00322"/>
    </source>
</evidence>
<keyword evidence="7 20" id="KW-0863">Zinc-finger</keyword>
<evidence type="ECO:0000256" key="6">
    <source>
        <dbReference type="ARBA" id="ARBA00022737"/>
    </source>
</evidence>
<feature type="compositionally biased region" description="Polar residues" evidence="21">
    <location>
        <begin position="587"/>
        <end position="605"/>
    </location>
</feature>
<dbReference type="PANTHER" id="PTHR23138">
    <property type="entry name" value="RAN BINDING PROTEIN"/>
    <property type="match status" value="1"/>
</dbReference>
<keyword evidence="11" id="KW-0811">Translocation</keyword>
<evidence type="ECO:0000256" key="1">
    <source>
        <dbReference type="ARBA" id="ARBA00001947"/>
    </source>
</evidence>
<dbReference type="GO" id="GO:0005737">
    <property type="term" value="C:cytoplasm"/>
    <property type="evidence" value="ECO:0007669"/>
    <property type="project" value="TreeGrafter"/>
</dbReference>
<dbReference type="GO" id="GO:0051028">
    <property type="term" value="P:mRNA transport"/>
    <property type="evidence" value="ECO:0007669"/>
    <property type="project" value="UniProtKB-KW"/>
</dbReference>
<evidence type="ECO:0000256" key="11">
    <source>
        <dbReference type="ARBA" id="ARBA00023010"/>
    </source>
</evidence>
<dbReference type="CDD" id="cd13176">
    <property type="entry name" value="RanBD_RanBP2-like"/>
    <property type="match status" value="2"/>
</dbReference>
<evidence type="ECO:0000256" key="3">
    <source>
        <dbReference type="ARBA" id="ARBA00004567"/>
    </source>
</evidence>
<sequence length="1712" mass="185110">SESVGQLTFSPLKPRDDDAFSVTQKKDSFKPFQGAGIQLFAETSEDVEGQDDDKLHFEPVIALPDEIQIVTGEEGLDVLFCERAKLYRFDSDSSQWKERGVGEMKLLRHPKSCQGRVLMRREQIKKLCANHYISAGMELKPNVGSDRSWVWYTPADYAEGEAKPKRLAIKFKSAEIAGKFKEVFDDLRETLPSETSPEKEVTGDEQETGCALFKQFMSRFAPAPGSWTCEVCDVDNDAEHLQCNACNSVKTAREPQRTVSIAKEENLKPSGPMSNDAVPQSEPANTAQDVKKESCQVASIFQSPGSSALACSKLFTIGRGDPNKEKEDKIYLSPIKTSSPSQQGIILPQKPSTSPGQSYLPSSLPFGSTTPVKFTFSLTVSPGSPSRKPKSPSSPATPSSPESPSSGEDDGPYFEPLIPLPDKVECRTGEEGQEVLFCERCKLFRYDGGASQWKERGVGEIKILRDSNSNKNRILMRREHVLKLCANHMILTDMVLKPFSNSDKAWLWTTLADFSEEEATAETLAARFRTSEVAAKFKETFDIGTQAAASKPEKGPSLSKPESKPPDSRTSEKPEEDVMIIFEKVSDQPTSDPIPEGSSTTTSNKTGFLFGSASVSSLTFQSMVASSLGSSPFGQKTQGTFAGFSGAGSQVFASQNADEDDEAVDGNHDGPHFEPIIPLPEKIDVKTGEEDEEVIFSHRTKLYRFAAEDKQWKERGVGDIKLLKNRQSGKMRVLMRQDQVLKICANHQITAEMKLQPNAGSDRSWVWSTMADFSEGECKAEQLAVRFKSEDTAKLFKEKFDECQGMLRNQTPVKLQVTPKTTDAKEDLVTKFKPAEGSWECSDCMVNNDSDKVQCSACGNVKPGAEPSQGQNKEANASFSFGGSSLSSSGGGFMFGSGGSSQEASFSFGGSSLSSFSFGSGGTSQGDSKPVFSFGSQNQTSTPSSGVAFSFGSMDQGGNLNEQQTNRNPKATQVEEISTEEDSSTLERSVEPVALGKDSTPAMQDTKDTLPNKEQKFLFGSPNVSSSSFQSIANSSLSNSLFGKKPTSGNSLLEFPESGTKLFTTPDRSESKTKEDHEGPHFEPIIPLPEKIDVKTGEEDEEVMFSHRAKLYRFVAEDKQWKERGVGDIKLLKNRRSAKIRVLMRRDQVLKICANHQITAEMKLKPNAGSERSWVWSTMADFSEQECRAEQLAVRFKSKDIAKQFKEKFEECQEMLKNSTLMESRVQPKSTDAKEDLVAKFRLAEGSWECSACMVNNDSNKVACTACGSVKAEPSQGQKEETKPLFEFGSGASFSGGGFTFGSGGINQGGDTKPAFTYGGSNKTTNPCSGFSFSFGTLKQGGIDVMTKFQPAKGSWECEICMVNNDSNKVECAACGSVKPAVGAHKEQKQDSKSLFPIGFGTSSSGGGFSFGSGRASQGDSKPVFTFGSHNQTSTPSSGVVFGFCSSDQGGNLSGQQTNTTPKSLITAKDGTNNEDTRKDAIAKFQPAKGSWECEICMVNNDGDKFACAACGSVKPAVGVHKEQKQDSKSLFPFGFGASSSGGVFSFGSGRTTQGESKPIFTFGSRNSTSSPSSGVLFSFGSSDQGGNLNGKNNEDTRKDAMAKFQPSKGSWECEICMVNNDSNKVQCAACGSVKPAVGVHKEQKQDSKSLFPFGFGASSSGGVFSFGSDRTTQGNSKPVFTFGSLNQTSSPSSGVAFGFGSLDQGGNLSGQ</sequence>
<feature type="non-terminal residue" evidence="24">
    <location>
        <position position="1"/>
    </location>
</feature>
<evidence type="ECO:0000256" key="16">
    <source>
        <dbReference type="ARBA" id="ARBA00060842"/>
    </source>
</evidence>
<dbReference type="PANTHER" id="PTHR23138:SF87">
    <property type="entry name" value="E3 SUMO-PROTEIN LIGASE RANBP2"/>
    <property type="match status" value="1"/>
</dbReference>
<evidence type="ECO:0000313" key="24">
    <source>
        <dbReference type="EMBL" id="CAH3149652.1"/>
    </source>
</evidence>
<dbReference type="GO" id="GO:0008270">
    <property type="term" value="F:zinc ion binding"/>
    <property type="evidence" value="ECO:0007669"/>
    <property type="project" value="UniProtKB-KW"/>
</dbReference>
<feature type="domain" description="RanBP2-type" evidence="23">
    <location>
        <begin position="1244"/>
        <end position="1273"/>
    </location>
</feature>
<evidence type="ECO:0000256" key="9">
    <source>
        <dbReference type="ARBA" id="ARBA00022833"/>
    </source>
</evidence>
<feature type="domain" description="RanBP2-type" evidence="23">
    <location>
        <begin position="223"/>
        <end position="252"/>
    </location>
</feature>
<comment type="similarity">
    <text evidence="16">Belongs to the NUP153 family.</text>
</comment>
<dbReference type="SMART" id="SM00547">
    <property type="entry name" value="ZnF_RBZ"/>
    <property type="match status" value="6"/>
</dbReference>
<evidence type="ECO:0000256" key="5">
    <source>
        <dbReference type="ARBA" id="ARBA00022723"/>
    </source>
</evidence>
<feature type="compositionally biased region" description="Polar residues" evidence="21">
    <location>
        <begin position="335"/>
        <end position="364"/>
    </location>
</feature>
<dbReference type="GO" id="GO:0005096">
    <property type="term" value="F:GTPase activator activity"/>
    <property type="evidence" value="ECO:0007669"/>
    <property type="project" value="TreeGrafter"/>
</dbReference>
<feature type="domain" description="RanBD1" evidence="22">
    <location>
        <begin position="56"/>
        <end position="193"/>
    </location>
</feature>
<evidence type="ECO:0000256" key="7">
    <source>
        <dbReference type="ARBA" id="ARBA00022771"/>
    </source>
</evidence>
<dbReference type="SUPFAM" id="SSF50729">
    <property type="entry name" value="PH domain-like"/>
    <property type="match status" value="4"/>
</dbReference>
<keyword evidence="4" id="KW-0813">Transport</keyword>
<dbReference type="SMART" id="SM00160">
    <property type="entry name" value="RanBD"/>
    <property type="match status" value="4"/>
</dbReference>
<dbReference type="InterPro" id="IPR036443">
    <property type="entry name" value="Znf_RanBP2_sf"/>
</dbReference>
<dbReference type="Proteomes" id="UP001159428">
    <property type="component" value="Unassembled WGS sequence"/>
</dbReference>
<feature type="compositionally biased region" description="Low complexity" evidence="21">
    <location>
        <begin position="381"/>
        <end position="406"/>
    </location>
</feature>
<dbReference type="InterPro" id="IPR001876">
    <property type="entry name" value="Znf_RanBP2"/>
</dbReference>
<evidence type="ECO:0000256" key="10">
    <source>
        <dbReference type="ARBA" id="ARBA00022927"/>
    </source>
</evidence>
<feature type="domain" description="RanBP2-type" evidence="23">
    <location>
        <begin position="1352"/>
        <end position="1381"/>
    </location>
</feature>
<dbReference type="EMBL" id="CALNXJ010000046">
    <property type="protein sequence ID" value="CAH3149652.1"/>
    <property type="molecule type" value="Genomic_DNA"/>
</dbReference>
<name>A0AAU9XJP6_9CNID</name>
<dbReference type="InterPro" id="IPR000156">
    <property type="entry name" value="Ran_bind_dom"/>
</dbReference>
<comment type="cofactor">
    <cofactor evidence="1">
        <name>Zn(2+)</name>
        <dbReference type="ChEBI" id="CHEBI:29105"/>
    </cofactor>
</comment>
<dbReference type="Gene3D" id="4.10.1060.10">
    <property type="entry name" value="Zinc finger, RanBP2-type"/>
    <property type="match status" value="6"/>
</dbReference>
<evidence type="ECO:0000256" key="17">
    <source>
        <dbReference type="ARBA" id="ARBA00068609"/>
    </source>
</evidence>
<feature type="compositionally biased region" description="Polar residues" evidence="21">
    <location>
        <begin position="934"/>
        <end position="947"/>
    </location>
</feature>
<dbReference type="Pfam" id="PF00638">
    <property type="entry name" value="Ran_BP1"/>
    <property type="match status" value="4"/>
</dbReference>